<keyword evidence="4 5" id="KW-0206">Cytoskeleton</keyword>
<dbReference type="Pfam" id="PF17681">
    <property type="entry name" value="GCP_N_terminal"/>
    <property type="match status" value="1"/>
</dbReference>
<evidence type="ECO:0000256" key="6">
    <source>
        <dbReference type="SAM" id="MobiDB-lite"/>
    </source>
</evidence>
<feature type="domain" description="Gamma-Tubulin ring complex non-core subunit mod21 N-terminal" evidence="8">
    <location>
        <begin position="67"/>
        <end position="155"/>
    </location>
</feature>
<keyword evidence="11" id="KW-1185">Reference proteome</keyword>
<evidence type="ECO:0000256" key="3">
    <source>
        <dbReference type="ARBA" id="ARBA00022701"/>
    </source>
</evidence>
<comment type="similarity">
    <text evidence="1 5">Belongs to the TUBGCP family.</text>
</comment>
<proteinExistence type="inferred from homology"/>
<comment type="subcellular location">
    <subcellularLocation>
        <location evidence="5">Cytoplasm</location>
        <location evidence="5">Cytoskeleton</location>
        <location evidence="5">Microtubule organizing center</location>
    </subcellularLocation>
</comment>
<feature type="region of interest" description="Disordered" evidence="6">
    <location>
        <begin position="796"/>
        <end position="819"/>
    </location>
</feature>
<dbReference type="Pfam" id="PF14609">
    <property type="entry name" value="GCP5-Mod21_N"/>
    <property type="match status" value="1"/>
</dbReference>
<feature type="region of interest" description="Disordered" evidence="6">
    <location>
        <begin position="145"/>
        <end position="176"/>
    </location>
</feature>
<organism evidence="10 11">
    <name type="scientific">Phyllosticta citriasiana</name>
    <dbReference type="NCBI Taxonomy" id="595635"/>
    <lineage>
        <taxon>Eukaryota</taxon>
        <taxon>Fungi</taxon>
        <taxon>Dikarya</taxon>
        <taxon>Ascomycota</taxon>
        <taxon>Pezizomycotina</taxon>
        <taxon>Dothideomycetes</taxon>
        <taxon>Dothideomycetes incertae sedis</taxon>
        <taxon>Botryosphaeriales</taxon>
        <taxon>Phyllostictaceae</taxon>
        <taxon>Phyllosticta</taxon>
    </lineage>
</organism>
<evidence type="ECO:0000313" key="11">
    <source>
        <dbReference type="Proteomes" id="UP001363622"/>
    </source>
</evidence>
<dbReference type="EMBL" id="JBBPHU010000018">
    <property type="protein sequence ID" value="KAK7509387.1"/>
    <property type="molecule type" value="Genomic_DNA"/>
</dbReference>
<dbReference type="InterPro" id="IPR041470">
    <property type="entry name" value="GCP_N"/>
</dbReference>
<sequence length="938" mass="104469">MAHSATINNIGADLFVNIVGVSAQGNTRKLKRSRDAFLRGLRSQQWQRVNQFDVQASYEGLVEKFFVLDRQDLAEALSDRLKELSKRSSRWIPEIQTLLLNLQGDPVSKSRVDDLEKLKPADPPPPLTWADIVAEDPLDEEGIWDDVDYTPSSDDELSLEPKQKKESRRREITPASSLDDDDWIAAAQTCIVAPDSRPLQQVADGQFWRHEHELSSTTDQVTVTELQAVRETLFMLAGLPTSLYKSDSSNKIGCNASYSVSHVMTPTWRHHLQEYADIGTGLSQLRSWAKVSQSIALLQTFRAAVLEEIRSFDKFLSNFQATYLDSSAVAVSIADILSRVRPQASLRLRLKDLIQNASQKVQTTPFVLLEALYDEINLAQMTGEADLFNFLGRIFFACLQTYLKPIRRWMTEGDLGTDDQIFFVGTADKSSDAASLWHDQYVLRQDGQGRLHAPSFLQPAARKIFNSGKSVVFLRELGKYDRAVSTGQEEPRLDLETICSGGMVTPDQSVMPLVSFSELFNSAFENWIRSKYAFASSVLREQLFANCGLWTSLDALEYVYFSRDGTLLQAFADTLFDKIDRNRDGWNDRYLLTEIARSAFGFVDSVSPEKLGVRIAAIKESKRSVKALASISIDYFLPWSTTNVIQRSALPTYQRISTLLLQTYRARHVLRSANLSISLSPTTHNRSTRLRTLLRHRLLWFADTLHAYLTTTAIASSTSALRAALVAADDIDAMAALHAAFVTDVERRCLLTPALQPIADAVVELLDLAVRFVDLCREGESAAGVGKGMATGRRGSAATVASAATTGTYRRRDRRPRDSRRISGLQIALVEESSSSDSEDNNININIDDDDEEVNKSTKYLNPSSAANAPRQHSPSTGSLASLLQHMAVQFEQLHGFVVAGLRGISRAGDELCWEMLAERLEWEGVQCTVAQGRGGGR</sequence>
<evidence type="ECO:0000259" key="7">
    <source>
        <dbReference type="Pfam" id="PF04130"/>
    </source>
</evidence>
<evidence type="ECO:0000313" key="10">
    <source>
        <dbReference type="EMBL" id="KAK7509387.1"/>
    </source>
</evidence>
<dbReference type="Gene3D" id="1.20.120.1900">
    <property type="entry name" value="Gamma-tubulin complex, C-terminal domain"/>
    <property type="match status" value="1"/>
</dbReference>
<name>A0ABR1K7U8_9PEZI</name>
<evidence type="ECO:0000256" key="5">
    <source>
        <dbReference type="RuleBase" id="RU363050"/>
    </source>
</evidence>
<gene>
    <name evidence="10" type="ORF">IWZ03DRAFT_409935</name>
</gene>
<evidence type="ECO:0000256" key="1">
    <source>
        <dbReference type="ARBA" id="ARBA00010337"/>
    </source>
</evidence>
<feature type="compositionally biased region" description="Basic and acidic residues" evidence="6">
    <location>
        <begin position="159"/>
        <end position="172"/>
    </location>
</feature>
<feature type="compositionally biased region" description="Low complexity" evidence="6">
    <location>
        <begin position="796"/>
        <end position="808"/>
    </location>
</feature>
<keyword evidence="2 5" id="KW-0963">Cytoplasm</keyword>
<reference evidence="10 11" key="1">
    <citation type="submission" date="2024-04" db="EMBL/GenBank/DDBJ databases">
        <title>Phyllosticta paracitricarpa is synonymous to the EU quarantine fungus P. citricarpa based on phylogenomic analyses.</title>
        <authorList>
            <consortium name="Lawrence Berkeley National Laboratory"/>
            <person name="Van Ingen-Buijs V.A."/>
            <person name="Van Westerhoven A.C."/>
            <person name="Haridas S."/>
            <person name="Skiadas P."/>
            <person name="Martin F."/>
            <person name="Groenewald J.Z."/>
            <person name="Crous P.W."/>
            <person name="Seidl M.F."/>
        </authorList>
    </citation>
    <scope>NUCLEOTIDE SEQUENCE [LARGE SCALE GENOMIC DNA]</scope>
    <source>
        <strain evidence="10 11">CBS 123371</strain>
    </source>
</reference>
<evidence type="ECO:0000256" key="4">
    <source>
        <dbReference type="ARBA" id="ARBA00023212"/>
    </source>
</evidence>
<evidence type="ECO:0000259" key="9">
    <source>
        <dbReference type="Pfam" id="PF17681"/>
    </source>
</evidence>
<comment type="caution">
    <text evidence="10">The sequence shown here is derived from an EMBL/GenBank/DDBJ whole genome shotgun (WGS) entry which is preliminary data.</text>
</comment>
<dbReference type="InterPro" id="IPR032797">
    <property type="entry name" value="Mod21_N"/>
</dbReference>
<dbReference type="CDD" id="cd22572">
    <property type="entry name" value="GCP5_NTD"/>
    <property type="match status" value="1"/>
</dbReference>
<keyword evidence="3 5" id="KW-0493">Microtubule</keyword>
<dbReference type="InterPro" id="IPR042241">
    <property type="entry name" value="GCP_C_sf"/>
</dbReference>
<feature type="domain" description="Gamma tubulin complex component protein N-terminal" evidence="9">
    <location>
        <begin position="229"/>
        <end position="544"/>
    </location>
</feature>
<dbReference type="InterPro" id="IPR059169">
    <property type="entry name" value="GCP5_N_ext"/>
</dbReference>
<dbReference type="InterPro" id="IPR040457">
    <property type="entry name" value="GCP_C"/>
</dbReference>
<protein>
    <recommendedName>
        <fullName evidence="5">Spindle pole body component</fullName>
    </recommendedName>
</protein>
<dbReference type="InterPro" id="IPR007259">
    <property type="entry name" value="GCP"/>
</dbReference>
<dbReference type="PANTHER" id="PTHR19302:SF33">
    <property type="entry name" value="GAMMA-TUBULIN COMPLEX COMPONENT 5"/>
    <property type="match status" value="1"/>
</dbReference>
<accession>A0ABR1K7U8</accession>
<dbReference type="Pfam" id="PF04130">
    <property type="entry name" value="GCP_C_terminal"/>
    <property type="match status" value="1"/>
</dbReference>
<evidence type="ECO:0000256" key="2">
    <source>
        <dbReference type="ARBA" id="ARBA00022490"/>
    </source>
</evidence>
<dbReference type="PANTHER" id="PTHR19302">
    <property type="entry name" value="GAMMA TUBULIN COMPLEX PROTEIN"/>
    <property type="match status" value="1"/>
</dbReference>
<feature type="domain" description="Gamma tubulin complex component C-terminal" evidence="7">
    <location>
        <begin position="551"/>
        <end position="924"/>
    </location>
</feature>
<feature type="compositionally biased region" description="Acidic residues" evidence="6">
    <location>
        <begin position="145"/>
        <end position="158"/>
    </location>
</feature>
<evidence type="ECO:0000259" key="8">
    <source>
        <dbReference type="Pfam" id="PF14609"/>
    </source>
</evidence>
<dbReference type="Proteomes" id="UP001363622">
    <property type="component" value="Unassembled WGS sequence"/>
</dbReference>